<evidence type="ECO:0000256" key="1">
    <source>
        <dbReference type="SAM" id="MobiDB-lite"/>
    </source>
</evidence>
<dbReference type="InterPro" id="IPR038765">
    <property type="entry name" value="Papain-like_cys_pep_sf"/>
</dbReference>
<dbReference type="SUPFAM" id="SSF54001">
    <property type="entry name" value="Cysteine proteinases"/>
    <property type="match status" value="2"/>
</dbReference>
<keyword evidence="3" id="KW-1185">Reference proteome</keyword>
<sequence length="1483" mass="160408">MSSFTSSFTGQSTTPSQVKPATPCGTSSAPVLLPSANSTRATPSANASDVGRIPCVRLSPSSRVALLPTSLTPPYRFKSNSNDFEADCIPRTGTVMPTSAHISHSDRDHAAKSPQAAHPKTEVHFKAVEPKHSHQPEGGTLRMAPAAKSGATKTDTHINKATYQGVVGSLSSTTRGDSPCNKVAVAHHLQPILLPHVAPVRSASPAESSKAAGAGNPGAPLATAAHLVAAGALPTAGGAPEQRGPPRPRFSLYCIDVLNSPHGSSDSDSSSSDSSSGSNPKTGKELPMGRQQNPDGPASPGPQPLATAAVDSQHSKGTAVPAHRGSDFKDIARASVSSLSSGATDGEAARVIRGDGPATMPGTPFTSPFSRDSPVDKAPLHFHEVQGEAVAMGRRFRHMSNGMATKMDPAAYFFIGDAPSSAIGSVDGVDGLKNTRRRQASLAKETRQRFFSPIPRLEDVLPHQKAGGLFDKRDIEKLLLPGAPCSWLCCVSLAITYVSGVPTPVESVLRANRMCVHYISLPVVTLAELFDTVNDYLHICCAATAGHRGRFSADEVEGDRGVAQYLSEDELRQLAYIHCEMATFDKEVLDSESGEDIHGMGEHPPVTSLAQFRKELLAHIGEEKSMYLFNYNPYLLEQSQLRLRSNLCDTEEDAAAVMAAARFTANMTSAFGILLNFDPVMHTVKILIPHLTAEPCPLLSREGGSAEEGGQAHGDEKEGEVHKSSSMHRFADAFASLVLEEQVVTLQAFYDSVKDVDNYLSLSHGFVRVFRSETFTPEVPSIFPLSVLDGSSAGGLMTRVLNGKIAPHLLGLAMLHHLSVTILLTDSARRKQSSRNLLKKANVCDVKLRGIPLTKVCQQLRLPLSMIVCQSNKSSIATAYVWYYCFLRNLQINNDVHIGLILASRRDGAADGQPNITDNEFLRHLQLVVQSQSVMLISFDVNVALNVRIDDRPEPAHFAIVIGVDEERGIARLGDVNVKRFRKTWHIPISRLYNAIMGYGYIVASKEKKVIKSLHGKTFHEDALQCARHFLPPPAPLKYQRFEYPPFPYPVTVLADAVERLGFKETNVEHFLNFCGFHISYFLSCAMSLEGAAIAVQKYSHYALDDAVSVQTTHYDFFEGNPPPKADAGDTGVAPVDYPVRSEGDLLQAILYAIAMPEKRKLIIKYGVRVLQANVGVWNGNYGGSFAFVMGYEAPTKMVVLSDASPSSFYRTFACPLALLFEAVCSWDSVDLRACGTILLTTETTQEMMYEDTRGYDMAHALVHHPFKPIFSAACSCLALASTEMMMNISIPTLLGGTGPNKSGEEGKKTYKRYSNIFSAEDFLYALPSFNVREWRTRSVDIKELVSMASNAFEVLGLPLRVVDVLQEGGSDCCADPTALLRACGGVEGLVTVTLFAYDTGVVHGVPGLSVGLVNRVQFVSDEDYGDAAKAKLKEQGAPTDSVGSVQLLEGDPCRWGACFERTAEELVRALKGLYRIEELIND</sequence>
<feature type="region of interest" description="Disordered" evidence="1">
    <location>
        <begin position="699"/>
        <end position="722"/>
    </location>
</feature>
<proteinExistence type="predicted"/>
<reference evidence="2 3" key="1">
    <citation type="submission" date="2021-02" db="EMBL/GenBank/DDBJ databases">
        <title>Porcisia hertigi Genome sequencing and assembly.</title>
        <authorList>
            <person name="Almutairi H."/>
            <person name="Gatherer D."/>
        </authorList>
    </citation>
    <scope>NUCLEOTIDE SEQUENCE [LARGE SCALE GENOMIC DNA]</scope>
    <source>
        <strain evidence="2 3">C119</strain>
    </source>
</reference>
<gene>
    <name evidence="2" type="ORF">JKF63_06612</name>
</gene>
<feature type="compositionally biased region" description="Basic and acidic residues" evidence="1">
    <location>
        <begin position="713"/>
        <end position="722"/>
    </location>
</feature>
<dbReference type="RefSeq" id="XP_067757978.1">
    <property type="nucleotide sequence ID" value="XM_067902561.1"/>
</dbReference>
<dbReference type="OrthoDB" id="245907at2759"/>
<feature type="region of interest" description="Disordered" evidence="1">
    <location>
        <begin position="1"/>
        <end position="51"/>
    </location>
</feature>
<comment type="caution">
    <text evidence="2">The sequence shown here is derived from an EMBL/GenBank/DDBJ whole genome shotgun (WGS) entry which is preliminary data.</text>
</comment>
<evidence type="ECO:0000313" key="2">
    <source>
        <dbReference type="EMBL" id="KAG5507663.1"/>
    </source>
</evidence>
<dbReference type="EMBL" id="JAFJZO010000018">
    <property type="protein sequence ID" value="KAG5507663.1"/>
    <property type="molecule type" value="Genomic_DNA"/>
</dbReference>
<protein>
    <submittedName>
        <fullName evidence="2">Uncharacterized protein</fullName>
    </submittedName>
</protein>
<dbReference type="InterPro" id="IPR038156">
    <property type="entry name" value="PCS_N_sf"/>
</dbReference>
<dbReference type="KEGG" id="phet:94292638"/>
<dbReference type="Proteomes" id="UP000674318">
    <property type="component" value="Unassembled WGS sequence"/>
</dbReference>
<organism evidence="2 3">
    <name type="scientific">Porcisia hertigi</name>
    <dbReference type="NCBI Taxonomy" id="2761500"/>
    <lineage>
        <taxon>Eukaryota</taxon>
        <taxon>Discoba</taxon>
        <taxon>Euglenozoa</taxon>
        <taxon>Kinetoplastea</taxon>
        <taxon>Metakinetoplastina</taxon>
        <taxon>Trypanosomatida</taxon>
        <taxon>Trypanosomatidae</taxon>
        <taxon>Leishmaniinae</taxon>
        <taxon>Porcisia</taxon>
    </lineage>
</organism>
<dbReference type="Gene3D" id="3.90.70.30">
    <property type="entry name" value="Phytochelatin synthase, N-terminal domain"/>
    <property type="match status" value="1"/>
</dbReference>
<accession>A0A836IS14</accession>
<feature type="compositionally biased region" description="Low complexity" evidence="1">
    <location>
        <begin position="263"/>
        <end position="278"/>
    </location>
</feature>
<dbReference type="GeneID" id="94292638"/>
<evidence type="ECO:0000313" key="3">
    <source>
        <dbReference type="Proteomes" id="UP000674318"/>
    </source>
</evidence>
<feature type="region of interest" description="Disordered" evidence="1">
    <location>
        <begin position="261"/>
        <end position="326"/>
    </location>
</feature>
<feature type="compositionally biased region" description="Polar residues" evidence="1">
    <location>
        <begin position="24"/>
        <end position="47"/>
    </location>
</feature>
<feature type="compositionally biased region" description="Low complexity" evidence="1">
    <location>
        <begin position="1"/>
        <end position="17"/>
    </location>
</feature>
<name>A0A836IS14_9TRYP</name>